<evidence type="ECO:0000256" key="13">
    <source>
        <dbReference type="RuleBase" id="RU004249"/>
    </source>
</evidence>
<dbReference type="EMBL" id="JBHPBY010000761">
    <property type="protein sequence ID" value="MFC1854197.1"/>
    <property type="molecule type" value="Genomic_DNA"/>
</dbReference>
<dbReference type="GO" id="GO:0004072">
    <property type="term" value="F:aspartate kinase activity"/>
    <property type="evidence" value="ECO:0007669"/>
    <property type="project" value="UniProtKB-EC"/>
</dbReference>
<proteinExistence type="inferred from homology"/>
<evidence type="ECO:0000313" key="17">
    <source>
        <dbReference type="Proteomes" id="UP001594351"/>
    </source>
</evidence>
<keyword evidence="5 13" id="KW-0028">Amino-acid biosynthesis</keyword>
<reference evidence="16 17" key="1">
    <citation type="submission" date="2024-09" db="EMBL/GenBank/DDBJ databases">
        <title>Laminarin stimulates single cell rates of sulfate reduction while oxygen inhibits transcriptomic activity in coastal marine sediment.</title>
        <authorList>
            <person name="Lindsay M."/>
            <person name="Orcutt B."/>
            <person name="Emerson D."/>
            <person name="Stepanauskas R."/>
            <person name="D'Angelo T."/>
        </authorList>
    </citation>
    <scope>NUCLEOTIDE SEQUENCE [LARGE SCALE GENOMIC DNA]</scope>
    <source>
        <strain evidence="16">SAG AM-311-K15</strain>
    </source>
</reference>
<dbReference type="InterPro" id="IPR036393">
    <property type="entry name" value="AceGlu_kinase-like_sf"/>
</dbReference>
<keyword evidence="17" id="KW-1185">Reference proteome</keyword>
<feature type="non-terminal residue" evidence="16">
    <location>
        <position position="1"/>
    </location>
</feature>
<protein>
    <recommendedName>
        <fullName evidence="12">Aspartokinase</fullName>
        <ecNumber evidence="12">2.7.2.4</ecNumber>
    </recommendedName>
</protein>
<dbReference type="NCBIfam" id="NF005155">
    <property type="entry name" value="PRK06635.1-4"/>
    <property type="match status" value="1"/>
</dbReference>
<dbReference type="InterPro" id="IPR005260">
    <property type="entry name" value="Asp_kin_monofn"/>
</dbReference>
<dbReference type="PANTHER" id="PTHR21499">
    <property type="entry name" value="ASPARTATE KINASE"/>
    <property type="match status" value="1"/>
</dbReference>
<feature type="domain" description="Aspartokinase ACT" evidence="15">
    <location>
        <begin position="301"/>
        <end position="359"/>
    </location>
</feature>
<dbReference type="InterPro" id="IPR045865">
    <property type="entry name" value="ACT-like_dom_sf"/>
</dbReference>
<dbReference type="InterPro" id="IPR001341">
    <property type="entry name" value="Asp_kinase"/>
</dbReference>
<evidence type="ECO:0000256" key="11">
    <source>
        <dbReference type="ARBA" id="ARBA00047872"/>
    </source>
</evidence>
<evidence type="ECO:0000256" key="3">
    <source>
        <dbReference type="ARBA" id="ARBA00005139"/>
    </source>
</evidence>
<dbReference type="EC" id="2.7.2.4" evidence="12"/>
<evidence type="ECO:0000256" key="6">
    <source>
        <dbReference type="ARBA" id="ARBA00022679"/>
    </source>
</evidence>
<dbReference type="Pfam" id="PF22468">
    <property type="entry name" value="ACT_9"/>
    <property type="match status" value="1"/>
</dbReference>
<dbReference type="SUPFAM" id="SSF55021">
    <property type="entry name" value="ACT-like"/>
    <property type="match status" value="2"/>
</dbReference>
<comment type="pathway">
    <text evidence="2 13">Amino-acid biosynthesis; L-methionine biosynthesis via de novo pathway; L-homoserine from L-aspartate: step 1/3.</text>
</comment>
<sequence length="362" mass="39164">SAMGHETDRLEDLAAQVSPHPQRRELDMLLSAGERITMALVSMILNDLHIPAISFTGSQSGIITDTHHSKARIVTIHATRIETELALGKVVVVAGFQGVSQEKEVTTLGRGGSDTTAVALAAALHAVRCEIYTDVAGVYAVDPRIRPDSRKIERISYDEMIELAGAGCHILEPRSVIFAKKFNIPVWVGSSFAEDSGTIITHSSGDQTGPILGIALNEKEAIISLIGLTGKASHTQRILRELADNNVPVEILFQRYSSEGSIDFSIAIPETECQQAREIIDKIARDGMTREIVRWDSLARISIIGKGMKGIPGIAVKFVGALKNGKIPVFIISTADSRISAFVPRKMCHQAVNTVADVFQLP</sequence>
<organism evidence="16 17">
    <name type="scientific">candidate division CSSED10-310 bacterium</name>
    <dbReference type="NCBI Taxonomy" id="2855610"/>
    <lineage>
        <taxon>Bacteria</taxon>
        <taxon>Bacteria division CSSED10-310</taxon>
    </lineage>
</organism>
<evidence type="ECO:0000256" key="2">
    <source>
        <dbReference type="ARBA" id="ARBA00004986"/>
    </source>
</evidence>
<keyword evidence="8 12" id="KW-0418">Kinase</keyword>
<evidence type="ECO:0000256" key="9">
    <source>
        <dbReference type="ARBA" id="ARBA00022840"/>
    </source>
</evidence>
<evidence type="ECO:0000256" key="5">
    <source>
        <dbReference type="ARBA" id="ARBA00022605"/>
    </source>
</evidence>
<dbReference type="NCBIfam" id="NF005154">
    <property type="entry name" value="PRK06635.1-2"/>
    <property type="match status" value="1"/>
</dbReference>
<dbReference type="Proteomes" id="UP001594351">
    <property type="component" value="Unassembled WGS sequence"/>
</dbReference>
<dbReference type="PIRSF" id="PIRSF000726">
    <property type="entry name" value="Asp_kin"/>
    <property type="match status" value="1"/>
</dbReference>
<dbReference type="CDD" id="cd04261">
    <property type="entry name" value="AAK_AKii-LysC-BS"/>
    <property type="match status" value="1"/>
</dbReference>
<accession>A0ABV6Z6X7</accession>
<comment type="catalytic activity">
    <reaction evidence="11 12">
        <text>L-aspartate + ATP = 4-phospho-L-aspartate + ADP</text>
        <dbReference type="Rhea" id="RHEA:23776"/>
        <dbReference type="ChEBI" id="CHEBI:29991"/>
        <dbReference type="ChEBI" id="CHEBI:30616"/>
        <dbReference type="ChEBI" id="CHEBI:57535"/>
        <dbReference type="ChEBI" id="CHEBI:456216"/>
        <dbReference type="EC" id="2.7.2.4"/>
    </reaction>
</comment>
<dbReference type="InterPro" id="IPR041740">
    <property type="entry name" value="AKii-LysC-BS"/>
</dbReference>
<evidence type="ECO:0000259" key="15">
    <source>
        <dbReference type="Pfam" id="PF22468"/>
    </source>
</evidence>
<keyword evidence="10" id="KW-0457">Lysine biosynthesis</keyword>
<comment type="pathway">
    <text evidence="1 13">Amino-acid biosynthesis; L-lysine biosynthesis via DAP pathway; (S)-tetrahydrodipicolinate from L-aspartate: step 1/4.</text>
</comment>
<evidence type="ECO:0000259" key="14">
    <source>
        <dbReference type="Pfam" id="PF00696"/>
    </source>
</evidence>
<evidence type="ECO:0000256" key="10">
    <source>
        <dbReference type="ARBA" id="ARBA00023154"/>
    </source>
</evidence>
<evidence type="ECO:0000256" key="4">
    <source>
        <dbReference type="ARBA" id="ARBA00010122"/>
    </source>
</evidence>
<dbReference type="InterPro" id="IPR054352">
    <property type="entry name" value="ACT_Aspartokinase"/>
</dbReference>
<dbReference type="Pfam" id="PF00696">
    <property type="entry name" value="AA_kinase"/>
    <property type="match status" value="1"/>
</dbReference>
<evidence type="ECO:0000256" key="7">
    <source>
        <dbReference type="ARBA" id="ARBA00022741"/>
    </source>
</evidence>
<dbReference type="PANTHER" id="PTHR21499:SF3">
    <property type="entry name" value="ASPARTOKINASE"/>
    <property type="match status" value="1"/>
</dbReference>
<evidence type="ECO:0000313" key="16">
    <source>
        <dbReference type="EMBL" id="MFC1854197.1"/>
    </source>
</evidence>
<dbReference type="InterPro" id="IPR001048">
    <property type="entry name" value="Asp/Glu/Uridylate_kinase"/>
</dbReference>
<comment type="pathway">
    <text evidence="3 13">Amino-acid biosynthesis; L-threonine biosynthesis; L-threonine from L-aspartate: step 1/5.</text>
</comment>
<keyword evidence="9" id="KW-0067">ATP-binding</keyword>
<name>A0ABV6Z6X7_UNCC1</name>
<dbReference type="SUPFAM" id="SSF53633">
    <property type="entry name" value="Carbamate kinase-like"/>
    <property type="match status" value="1"/>
</dbReference>
<gene>
    <name evidence="16" type="ORF">ACFL27_28775</name>
</gene>
<evidence type="ECO:0000256" key="1">
    <source>
        <dbReference type="ARBA" id="ARBA00004766"/>
    </source>
</evidence>
<keyword evidence="6 12" id="KW-0808">Transferase</keyword>
<dbReference type="Gene3D" id="3.30.2130.10">
    <property type="entry name" value="VC0802-like"/>
    <property type="match status" value="1"/>
</dbReference>
<keyword evidence="7" id="KW-0547">Nucleotide-binding</keyword>
<comment type="caution">
    <text evidence="16">The sequence shown here is derived from an EMBL/GenBank/DDBJ whole genome shotgun (WGS) entry which is preliminary data.</text>
</comment>
<dbReference type="NCBIfam" id="TIGR00657">
    <property type="entry name" value="asp_kinases"/>
    <property type="match status" value="1"/>
</dbReference>
<evidence type="ECO:0000256" key="8">
    <source>
        <dbReference type="ARBA" id="ARBA00022777"/>
    </source>
</evidence>
<dbReference type="Gene3D" id="3.40.1160.10">
    <property type="entry name" value="Acetylglutamate kinase-like"/>
    <property type="match status" value="1"/>
</dbReference>
<evidence type="ECO:0000256" key="12">
    <source>
        <dbReference type="RuleBase" id="RU003448"/>
    </source>
</evidence>
<feature type="domain" description="Aspartate/glutamate/uridylate kinase" evidence="14">
    <location>
        <begin position="2"/>
        <end position="189"/>
    </location>
</feature>
<comment type="similarity">
    <text evidence="4 12">Belongs to the aspartokinase family.</text>
</comment>